<proteinExistence type="predicted"/>
<accession>A0A975BEG6</accession>
<dbReference type="Proteomes" id="UP000663722">
    <property type="component" value="Chromosome"/>
</dbReference>
<protein>
    <submittedName>
        <fullName evidence="1">Uncharacterized protein</fullName>
    </submittedName>
</protein>
<evidence type="ECO:0000313" key="1">
    <source>
        <dbReference type="EMBL" id="QTA84022.1"/>
    </source>
</evidence>
<reference evidence="1" key="1">
    <citation type="journal article" date="2021" name="Microb. Physiol.">
        <title>Proteogenomic Insights into the Physiology of Marine, Sulfate-Reducing, Filamentous Desulfonema limicola and Desulfonema magnum.</title>
        <authorList>
            <person name="Schnaars V."/>
            <person name="Wohlbrand L."/>
            <person name="Scheve S."/>
            <person name="Hinrichs C."/>
            <person name="Reinhardt R."/>
            <person name="Rabus R."/>
        </authorList>
    </citation>
    <scope>NUCLEOTIDE SEQUENCE</scope>
    <source>
        <strain evidence="1">4be13</strain>
    </source>
</reference>
<dbReference type="KEGG" id="dmm:dnm_000140"/>
<gene>
    <name evidence="1" type="ORF">dnm_000140</name>
</gene>
<sequence>MNLVRNSSDIVGVPKKEWRIIVRSIGNAGAGIIRAIRHVSPLSEAGVAALLYQAPSVLFDNLPRDVADQVSEMLCSAGLDCKVEGKDEAFVPGDADHEIALVIRDLSRMASVMQLVMEVLGVSLEKAREILCSSPTVLVGNVSLNTVEAFRRRFTPLGVELDVSRPDTALFDLFLGECSLSDSHRIRQILEELHIPMLETPSGSASQPLLAAGLSKAHADKTWERLRPGNMPVRLINRDFERFDVRLEQARPGPEITEFLISTTSMPENIVPKVLKKTPIVTHQNVPFAKMNEYLEAIVRLGGQASGHLLAFQTFSLCLEKVEDPGTCSRILQALAGLNPETAMKAVRSAHTVEGPLTHPQARWLQWELKQAGTEARMVLR</sequence>
<evidence type="ECO:0000313" key="2">
    <source>
        <dbReference type="Proteomes" id="UP000663722"/>
    </source>
</evidence>
<name>A0A975BEG6_9BACT</name>
<dbReference type="EMBL" id="CP061800">
    <property type="protein sequence ID" value="QTA84022.1"/>
    <property type="molecule type" value="Genomic_DNA"/>
</dbReference>
<organism evidence="1 2">
    <name type="scientific">Desulfonema magnum</name>
    <dbReference type="NCBI Taxonomy" id="45655"/>
    <lineage>
        <taxon>Bacteria</taxon>
        <taxon>Pseudomonadati</taxon>
        <taxon>Thermodesulfobacteriota</taxon>
        <taxon>Desulfobacteria</taxon>
        <taxon>Desulfobacterales</taxon>
        <taxon>Desulfococcaceae</taxon>
        <taxon>Desulfonema</taxon>
    </lineage>
</organism>
<dbReference type="AlphaFoldDB" id="A0A975BEG6"/>
<keyword evidence="2" id="KW-1185">Reference proteome</keyword>